<name>A0ABD3MIE8_9STRA</name>
<dbReference type="PANTHER" id="PTHR12136">
    <property type="entry name" value="ENHANCED DISEASE RESISTANCE-RELATED"/>
    <property type="match status" value="1"/>
</dbReference>
<dbReference type="InterPro" id="IPR011993">
    <property type="entry name" value="PH-like_dom_sf"/>
</dbReference>
<dbReference type="Gene3D" id="2.30.29.30">
    <property type="entry name" value="Pleckstrin-homology domain (PH domain)/Phosphotyrosine-binding domain (PTB)"/>
    <property type="match status" value="1"/>
</dbReference>
<feature type="compositionally biased region" description="Basic residues" evidence="1">
    <location>
        <begin position="900"/>
        <end position="910"/>
    </location>
</feature>
<comment type="caution">
    <text evidence="3">The sequence shown here is derived from an EMBL/GenBank/DDBJ whole genome shotgun (WGS) entry which is preliminary data.</text>
</comment>
<dbReference type="SUPFAM" id="SSF55961">
    <property type="entry name" value="Bet v1-like"/>
    <property type="match status" value="1"/>
</dbReference>
<dbReference type="InterPro" id="IPR002913">
    <property type="entry name" value="START_lipid-bd_dom"/>
</dbReference>
<dbReference type="Proteomes" id="UP001530293">
    <property type="component" value="Unassembled WGS sequence"/>
</dbReference>
<dbReference type="InterPro" id="IPR023393">
    <property type="entry name" value="START-like_dom_sf"/>
</dbReference>
<feature type="region of interest" description="Disordered" evidence="1">
    <location>
        <begin position="354"/>
        <end position="400"/>
    </location>
</feature>
<evidence type="ECO:0000313" key="4">
    <source>
        <dbReference type="Proteomes" id="UP001530293"/>
    </source>
</evidence>
<keyword evidence="4" id="KW-1185">Reference proteome</keyword>
<dbReference type="SUPFAM" id="SSF50729">
    <property type="entry name" value="PH domain-like"/>
    <property type="match status" value="1"/>
</dbReference>
<dbReference type="PROSITE" id="PS50848">
    <property type="entry name" value="START"/>
    <property type="match status" value="1"/>
</dbReference>
<proteinExistence type="predicted"/>
<feature type="region of interest" description="Disordered" evidence="1">
    <location>
        <begin position="241"/>
        <end position="267"/>
    </location>
</feature>
<dbReference type="Pfam" id="PF07059">
    <property type="entry name" value="EDR2_C"/>
    <property type="match status" value="1"/>
</dbReference>
<dbReference type="Gene3D" id="3.30.530.20">
    <property type="match status" value="1"/>
</dbReference>
<dbReference type="InterPro" id="IPR009769">
    <property type="entry name" value="EDR2_C"/>
</dbReference>
<feature type="compositionally biased region" description="Acidic residues" evidence="1">
    <location>
        <begin position="18"/>
        <end position="27"/>
    </location>
</feature>
<feature type="region of interest" description="Disordered" evidence="1">
    <location>
        <begin position="1"/>
        <end position="30"/>
    </location>
</feature>
<accession>A0ABD3MIE8</accession>
<evidence type="ECO:0000256" key="1">
    <source>
        <dbReference type="SAM" id="MobiDB-lite"/>
    </source>
</evidence>
<organism evidence="3 4">
    <name type="scientific">Discostella pseudostelligera</name>
    <dbReference type="NCBI Taxonomy" id="259834"/>
    <lineage>
        <taxon>Eukaryota</taxon>
        <taxon>Sar</taxon>
        <taxon>Stramenopiles</taxon>
        <taxon>Ochrophyta</taxon>
        <taxon>Bacillariophyta</taxon>
        <taxon>Coscinodiscophyceae</taxon>
        <taxon>Thalassiosirophycidae</taxon>
        <taxon>Stephanodiscales</taxon>
        <taxon>Stephanodiscaceae</taxon>
        <taxon>Discostella</taxon>
    </lineage>
</organism>
<reference evidence="3 4" key="1">
    <citation type="submission" date="2024-10" db="EMBL/GenBank/DDBJ databases">
        <title>Updated reference genomes for cyclostephanoid diatoms.</title>
        <authorList>
            <person name="Roberts W.R."/>
            <person name="Alverson A.J."/>
        </authorList>
    </citation>
    <scope>NUCLEOTIDE SEQUENCE [LARGE SCALE GENOMIC DNA]</scope>
    <source>
        <strain evidence="3 4">AJA232-27</strain>
    </source>
</reference>
<feature type="region of interest" description="Disordered" evidence="1">
    <location>
        <begin position="83"/>
        <end position="103"/>
    </location>
</feature>
<sequence length="1264" mass="138561">MADPLNRTIPFPDVRVDDYDEGDDDATEASQRSLLNSLGSSSCAGGTIRMEGWLNHITSSYKNNSNASSTTAAASSSSATATAAASSTPSSSATSKLSKTVTKKTMNKRQRYFVLRGSTLSYYSRKHDVKAKGTFVLTRGCTVGPVVYSSLEDVPNSTTTMSAATTADAASASKSKKKSRQFYCVQVSWPINNKPSRDEKVIAQVKAQVAAESENEALQQKLLKLQQLELQEMLPLVDENGSVAGGAAGSGSGGNTTLEGGGKSPMIWPKQMLRRVKSDNTGSPPNRDGKLFQDRSLQFLPVGEEVNGGGDDQQEYQDRCRGEQQLYPTQLFASSMPFQSPECLKSSTATTITANTNNSLHRRNITELPPPPPPSKQHPDSAAIKHNHLSPTTSHDHELGPHKHYKTQIEKQTRHQQKSAEELQKVMHLLSQKESHQKTRKRVIQGTKVAAFSTAALTAGILTAGVGVAAGLVFVGVTAAAGGSGAVVGSKVLDRARGKYFQHQSQKSFHLIIGAATYEEAMQWKKAMEAVIKELVDESNEQAGEMGEEWRIKKVLSGGEQNGDAVVGTDAAHLRISNGTNGRSDINNVRENVMHDDMAPKWVPIQGGGMALWGILGALGGGGGSLRIFREELPGGGESSYNPYSLYSAPWLFSPPPNSPFPTIPRFRSDVGLAGHPFPPFKASVTLKSNSLDAFMCLMCNGRITNDEFINYNGGSGRIPMPNSGQIASFRIIETIDDHTDVIHLVFRPLYLFPSWTAPRDFVMYRFWKYDDDGTYQICLDSDQHRDCPPVTGYVRGDMHSVYTIAPLKWKKSVSTSASHASRPNLMNEECLLSHVVQVDPRGWVPSTSSIPFFRNQGYGDAFAIMALHQMLDVKETLDKIRFVSVPIDGAQSNASGGSHRGRSRLKQSTKRPDNRLIVTGVGRGVSRATTKLERSHSDLLASGDTSGHREQNIFVPTLYRADSADITDDDADYDFRNEYPEPPLSTINNLNVGIESSSSKDNTPLMSPIRCIPPPTRRDWWAEPDANSFRVRGKTYKVDNRKINAGSPIFRLFAADVIETDIPIMSGICLHPKERVQLALQRERESPASSDMPAYVFVVNIAMPGPPTYHLVFYYGVDDMSKIDGSDGSPSSKLCKEFFFGKDDTFRNNTFKLIPQIIEGNFIVRKAVGSTPAIMGNKIKQTYVEGERFFELIIDTGSSSVANGVIRICNGYAKMIVVDLAFLFEGYNEETLPERLLGTVRLKNVEFGKKLRFVESFDELNSC</sequence>
<gene>
    <name evidence="3" type="ORF">ACHAWU_006318</name>
</gene>
<dbReference type="InterPro" id="IPR045096">
    <property type="entry name" value="EDR2-like"/>
</dbReference>
<dbReference type="CDD" id="cd00177">
    <property type="entry name" value="START"/>
    <property type="match status" value="1"/>
</dbReference>
<evidence type="ECO:0000313" key="3">
    <source>
        <dbReference type="EMBL" id="KAL3760320.1"/>
    </source>
</evidence>
<feature type="region of interest" description="Disordered" evidence="1">
    <location>
        <begin position="892"/>
        <end position="913"/>
    </location>
</feature>
<dbReference type="AlphaFoldDB" id="A0ABD3MIE8"/>
<feature type="compositionally biased region" description="Gly residues" evidence="1">
    <location>
        <begin position="243"/>
        <end position="263"/>
    </location>
</feature>
<protein>
    <recommendedName>
        <fullName evidence="2">START domain-containing protein</fullName>
    </recommendedName>
</protein>
<dbReference type="EMBL" id="JALLBG020000189">
    <property type="protein sequence ID" value="KAL3760320.1"/>
    <property type="molecule type" value="Genomic_DNA"/>
</dbReference>
<evidence type="ECO:0000259" key="2">
    <source>
        <dbReference type="PROSITE" id="PS50848"/>
    </source>
</evidence>
<feature type="domain" description="START" evidence="2">
    <location>
        <begin position="727"/>
        <end position="851"/>
    </location>
</feature>
<dbReference type="PANTHER" id="PTHR12136:SF41">
    <property type="entry name" value="PLECKSTRIN HOMOLOGY (PH) AND LIPID-BINDING START DOMAINS-CONTAINING PROTEIN"/>
    <property type="match status" value="1"/>
</dbReference>
<feature type="compositionally biased region" description="Low complexity" evidence="1">
    <location>
        <begin position="83"/>
        <end position="100"/>
    </location>
</feature>
<dbReference type="Pfam" id="PF01852">
    <property type="entry name" value="START"/>
    <property type="match status" value="1"/>
</dbReference>